<dbReference type="InterPro" id="IPR025827">
    <property type="entry name" value="Zn_ribbon_recom_dom"/>
</dbReference>
<evidence type="ECO:0000256" key="3">
    <source>
        <dbReference type="SAM" id="MobiDB-lite"/>
    </source>
</evidence>
<evidence type="ECO:0000256" key="2">
    <source>
        <dbReference type="ARBA" id="ARBA00023172"/>
    </source>
</evidence>
<reference evidence="5" key="1">
    <citation type="submission" date="2022-10" db="EMBL/GenBank/DDBJ databases">
        <title>The complete genomes of actinobacterial strains from the NBC collection.</title>
        <authorList>
            <person name="Joergensen T.S."/>
            <person name="Alvarez Arevalo M."/>
            <person name="Sterndorff E.B."/>
            <person name="Faurdal D."/>
            <person name="Vuksanovic O."/>
            <person name="Mourched A.-S."/>
            <person name="Charusanti P."/>
            <person name="Shaw S."/>
            <person name="Blin K."/>
            <person name="Weber T."/>
        </authorList>
    </citation>
    <scope>NUCLEOTIDE SEQUENCE</scope>
    <source>
        <strain evidence="5">NBC_00060</strain>
    </source>
</reference>
<dbReference type="Gene3D" id="3.40.50.1390">
    <property type="entry name" value="Resolvase, N-terminal catalytic domain"/>
    <property type="match status" value="1"/>
</dbReference>
<organism evidence="5">
    <name type="scientific">Streptomyces sp. NBC_00060</name>
    <dbReference type="NCBI Taxonomy" id="2975636"/>
    <lineage>
        <taxon>Bacteria</taxon>
        <taxon>Bacillati</taxon>
        <taxon>Actinomycetota</taxon>
        <taxon>Actinomycetes</taxon>
        <taxon>Kitasatosporales</taxon>
        <taxon>Streptomycetaceae</taxon>
        <taxon>Streptomyces</taxon>
    </lineage>
</organism>
<keyword evidence="1" id="KW-0238">DNA-binding</keyword>
<feature type="region of interest" description="Disordered" evidence="3">
    <location>
        <begin position="387"/>
        <end position="406"/>
    </location>
</feature>
<dbReference type="Pfam" id="PF00239">
    <property type="entry name" value="Resolvase"/>
    <property type="match status" value="1"/>
</dbReference>
<dbReference type="InterPro" id="IPR036162">
    <property type="entry name" value="Resolvase-like_N_sf"/>
</dbReference>
<dbReference type="SMART" id="SM00857">
    <property type="entry name" value="Resolvase"/>
    <property type="match status" value="1"/>
</dbReference>
<evidence type="ECO:0000259" key="4">
    <source>
        <dbReference type="SMART" id="SM00857"/>
    </source>
</evidence>
<feature type="compositionally biased region" description="Basic and acidic residues" evidence="3">
    <location>
        <begin position="395"/>
        <end position="406"/>
    </location>
</feature>
<evidence type="ECO:0000256" key="1">
    <source>
        <dbReference type="ARBA" id="ARBA00023125"/>
    </source>
</evidence>
<dbReference type="AlphaFoldDB" id="A0AAU2H5R5"/>
<keyword evidence="2" id="KW-0233">DNA recombination</keyword>
<gene>
    <name evidence="5" type="ORF">OHV25_25410</name>
</gene>
<name>A0AAU2H5R5_9ACTN</name>
<dbReference type="InterPro" id="IPR006119">
    <property type="entry name" value="Resolv_N"/>
</dbReference>
<dbReference type="PANTHER" id="PTHR30461">
    <property type="entry name" value="DNA-INVERTASE FROM LAMBDOID PROPHAGE"/>
    <property type="match status" value="1"/>
</dbReference>
<proteinExistence type="predicted"/>
<dbReference type="EMBL" id="CP108253">
    <property type="protein sequence ID" value="WTU42677.1"/>
    <property type="molecule type" value="Genomic_DNA"/>
</dbReference>
<evidence type="ECO:0000313" key="5">
    <source>
        <dbReference type="EMBL" id="WTU42677.1"/>
    </source>
</evidence>
<dbReference type="InterPro" id="IPR050639">
    <property type="entry name" value="SSR_resolvase"/>
</dbReference>
<feature type="domain" description="Resolvase/invertase-type recombinase catalytic" evidence="4">
    <location>
        <begin position="19"/>
        <end position="171"/>
    </location>
</feature>
<dbReference type="GO" id="GO:0000150">
    <property type="term" value="F:DNA strand exchange activity"/>
    <property type="evidence" value="ECO:0007669"/>
    <property type="project" value="InterPro"/>
</dbReference>
<sequence>MTQLHLPPTVDGPDYGEPWLGYIRVSTWKEEKISPELQESALRAWAVRTGRRLIEPLVIDLDATGRNFKRKIMGAIERVERGEARGIAVWRYSRFGRNRTGNAVNLARLEQVGGQLESATEPVDASTAIGEFQREMIFAFGNFESNRAAEQWKETHDHRRDTLQLPATGRRRFGYIWHRRYDPITETLQKERYELSGDDGAAEALYEAYERKVDGDAFATVAAWLNLGGYRTVRGYLWDDSSLRKYMDSGFPAGLLRVHERTCKCGALWKCPNYQLKPGAQPSIFADGDDLWERYKKHREQIKSLAPRARTATYAHSGLMRHGDCRQGMAATQSKSRKHGTINGYGYRCSFNNRTGGTGCKGGQITRERVEQETLKWLAREVAEGVDAAPATPQQRRDVAKERAHATRERARLTAELDKLQAGLARLQADRAVNPDDYQDGAYEAARDRIKRQRATAEAALAKVADIEATPDITDYEPLIVGLLDEWETLEVGERSGILRQLLRRVAVYRVEQEGKVRAASRIEWHPVWEPDPWADDTNADG</sequence>
<protein>
    <submittedName>
        <fullName evidence="5">Recombinase family protein</fullName>
    </submittedName>
</protein>
<dbReference type="PANTHER" id="PTHR30461:SF2">
    <property type="entry name" value="SERINE RECOMBINASE PINE-RELATED"/>
    <property type="match status" value="1"/>
</dbReference>
<dbReference type="Pfam" id="PF13408">
    <property type="entry name" value="Zn_ribbon_recom"/>
    <property type="match status" value="1"/>
</dbReference>
<dbReference type="SUPFAM" id="SSF53041">
    <property type="entry name" value="Resolvase-like"/>
    <property type="match status" value="1"/>
</dbReference>
<accession>A0AAU2H5R5</accession>
<dbReference type="GO" id="GO:0003677">
    <property type="term" value="F:DNA binding"/>
    <property type="evidence" value="ECO:0007669"/>
    <property type="project" value="UniProtKB-KW"/>
</dbReference>